<dbReference type="Gene3D" id="3.40.47.10">
    <property type="match status" value="1"/>
</dbReference>
<keyword evidence="4" id="KW-1185">Reference proteome</keyword>
<dbReference type="Proteomes" id="UP000005801">
    <property type="component" value="Unassembled WGS sequence"/>
</dbReference>
<organism evidence="3 4">
    <name type="scientific">Plesiocystis pacifica SIR-1</name>
    <dbReference type="NCBI Taxonomy" id="391625"/>
    <lineage>
        <taxon>Bacteria</taxon>
        <taxon>Pseudomonadati</taxon>
        <taxon>Myxococcota</taxon>
        <taxon>Polyangia</taxon>
        <taxon>Nannocystales</taxon>
        <taxon>Nannocystaceae</taxon>
        <taxon>Plesiocystis</taxon>
    </lineage>
</organism>
<evidence type="ECO:0000313" key="3">
    <source>
        <dbReference type="EMBL" id="EDM78223.1"/>
    </source>
</evidence>
<proteinExistence type="predicted"/>
<dbReference type="InterPro" id="IPR013528">
    <property type="entry name" value="HMG_CoA_synth_N"/>
</dbReference>
<dbReference type="Pfam" id="PF01154">
    <property type="entry name" value="HMG_CoA_synt_N"/>
    <property type="match status" value="1"/>
</dbReference>
<dbReference type="CDD" id="cd00827">
    <property type="entry name" value="init_cond_enzymes"/>
    <property type="match status" value="1"/>
</dbReference>
<feature type="domain" description="Hydroxymethylglutaryl-coenzyme A synthase N-terminal" evidence="2">
    <location>
        <begin position="15"/>
        <end position="184"/>
    </location>
</feature>
<dbReference type="AlphaFoldDB" id="A6G789"/>
<protein>
    <submittedName>
        <fullName evidence="3">Hydroxymethylglutaryl-CoA synthase</fullName>
    </submittedName>
</protein>
<name>A6G789_9BACT</name>
<dbReference type="OrthoDB" id="9769523at2"/>
<reference evidence="3 4" key="1">
    <citation type="submission" date="2007-06" db="EMBL/GenBank/DDBJ databases">
        <authorList>
            <person name="Shimkets L."/>
            <person name="Ferriera S."/>
            <person name="Johnson J."/>
            <person name="Kravitz S."/>
            <person name="Beeson K."/>
            <person name="Sutton G."/>
            <person name="Rogers Y.-H."/>
            <person name="Friedman R."/>
            <person name="Frazier M."/>
            <person name="Venter J.C."/>
        </authorList>
    </citation>
    <scope>NUCLEOTIDE SEQUENCE [LARGE SCALE GENOMIC DNA]</scope>
    <source>
        <strain evidence="3 4">SIR-1</strain>
    </source>
</reference>
<dbReference type="EMBL" id="ABCS01000033">
    <property type="protein sequence ID" value="EDM78223.1"/>
    <property type="molecule type" value="Genomic_DNA"/>
</dbReference>
<dbReference type="RefSeq" id="WP_006972584.1">
    <property type="nucleotide sequence ID" value="NZ_ABCS01000033.1"/>
</dbReference>
<evidence type="ECO:0000256" key="1">
    <source>
        <dbReference type="ARBA" id="ARBA00022679"/>
    </source>
</evidence>
<dbReference type="GO" id="GO:0006084">
    <property type="term" value="P:acetyl-CoA metabolic process"/>
    <property type="evidence" value="ECO:0007669"/>
    <property type="project" value="TreeGrafter"/>
</dbReference>
<gene>
    <name evidence="3" type="ORF">PPSIR1_08561</name>
</gene>
<dbReference type="STRING" id="391625.PPSIR1_08561"/>
<dbReference type="InterPro" id="IPR016039">
    <property type="entry name" value="Thiolase-like"/>
</dbReference>
<evidence type="ECO:0000259" key="2">
    <source>
        <dbReference type="Pfam" id="PF01154"/>
    </source>
</evidence>
<dbReference type="PANTHER" id="PTHR43323">
    <property type="entry name" value="3-HYDROXY-3-METHYLGLUTARYL COENZYME A SYNTHASE"/>
    <property type="match status" value="1"/>
</dbReference>
<evidence type="ECO:0000313" key="4">
    <source>
        <dbReference type="Proteomes" id="UP000005801"/>
    </source>
</evidence>
<dbReference type="eggNOG" id="COG3425">
    <property type="taxonomic scope" value="Bacteria"/>
</dbReference>
<comment type="caution">
    <text evidence="3">The sequence shown here is derived from an EMBL/GenBank/DDBJ whole genome shotgun (WGS) entry which is preliminary data.</text>
</comment>
<dbReference type="PANTHER" id="PTHR43323:SF2">
    <property type="entry name" value="HYDROXYMETHYLGLUTARYL-COA SYNTHASE"/>
    <property type="match status" value="1"/>
</dbReference>
<dbReference type="SUPFAM" id="SSF53901">
    <property type="entry name" value="Thiolase-like"/>
    <property type="match status" value="2"/>
</dbReference>
<accession>A6G789</accession>
<dbReference type="GO" id="GO:0004421">
    <property type="term" value="F:hydroxymethylglutaryl-CoA synthase activity"/>
    <property type="evidence" value="ECO:0007669"/>
    <property type="project" value="TreeGrafter"/>
</dbReference>
<keyword evidence="1" id="KW-0808">Transferase</keyword>
<sequence>MNASARSSRDHARPGISAISIYLPRNRVDLERWCEWTGAPWAKVAAVVGRSFRVCAPDENVYTMAANAALQLIEANGIDPRRVGYFALGTESSTDNAAGAVIVRGMVDEALRVRGLPSLARDCEVPEFKHACLGGVYAMKSAARYLACEGRERVAIVVSSDIAAYRRGSTGEQTQGAGAVAFAMEAEPKLLALDLDRAGSASSYRGYDFRKPFARHFMADYRGEEQTPRDFPVFNGKYSTLCYVDEVIAALDAMFGRQGLDGDRRSYYESLAGIFFHRPYHHLPSTALATALTWDLARQAAGSGGEARAQLAALCEQAGVSAEDVLAQVDRRAGEGFDLWAEARAQGADHDPFAAVNHLAKLFRKQAWYRNFSANKLGLGAERVRQCGNLYTASLPAWIAAGFDDACRREAADASIQAGSEILLIGYGSGDAAEAIPATVMPTWREAAATIGFEAALANANDLDREQYEALHDGRAVDGLASTQGFVIREVGSKDRPDFADIGMEYYDFV</sequence>